<dbReference type="InterPro" id="IPR013783">
    <property type="entry name" value="Ig-like_fold"/>
</dbReference>
<organism evidence="4 5">
    <name type="scientific">Tegillarca granosa</name>
    <name type="common">Malaysian cockle</name>
    <name type="synonym">Anadara granosa</name>
    <dbReference type="NCBI Taxonomy" id="220873"/>
    <lineage>
        <taxon>Eukaryota</taxon>
        <taxon>Metazoa</taxon>
        <taxon>Spiralia</taxon>
        <taxon>Lophotrochozoa</taxon>
        <taxon>Mollusca</taxon>
        <taxon>Bivalvia</taxon>
        <taxon>Autobranchia</taxon>
        <taxon>Pteriomorphia</taxon>
        <taxon>Arcoida</taxon>
        <taxon>Arcoidea</taxon>
        <taxon>Arcidae</taxon>
        <taxon>Tegillarca</taxon>
    </lineage>
</organism>
<dbReference type="PROSITE" id="PS50096">
    <property type="entry name" value="IQ"/>
    <property type="match status" value="1"/>
</dbReference>
<dbReference type="InterPro" id="IPR036770">
    <property type="entry name" value="Ankyrin_rpt-contain_sf"/>
</dbReference>
<accession>A0ABQ9FSI2</accession>
<dbReference type="Pfam" id="PF12796">
    <property type="entry name" value="Ank_2"/>
    <property type="match status" value="1"/>
</dbReference>
<feature type="compositionally biased region" description="Low complexity" evidence="2">
    <location>
        <begin position="618"/>
        <end position="629"/>
    </location>
</feature>
<sequence>MVPVPTLNCANCLSNSHQQQQQQHQVNDSQFCQSNSSQNSVIHPGFHQHLRPDIQKPSLSQQTEPVNISALNTQYSQIKNVNSQGYVISEFCPEWSFTEGGCKMLLIGNWCSASSEYICMFDGKAVPTKLVQPGVLRCYTPAHKAGFVTLQVSCDGTLSNSVSFEYKLDGARGKTPPLSMKQEWFSLNENQLNLLLVNRLENLQSRMVIQNPDISLSTLKQQLKSQNIEGSIEDKLIWHVNRFKNSKWEDTYIEHFPKAGPYNMTLLHLTAALGYSKLLQLLIQWRSDNPCWILDYEVDAQCLDDHNCTALLWACAKGHQQAASTLYYWNSDAMKIKNKDGLYPLNVAQQYRHLEIVKELEKLEFTKVTHSNLNLGQDFISCTNSGSQFLHSPVKSEDIPLCTSTPVTKHNLMQVFKSPEPISTCFSSNLGSLHVEIPQSLENTNQAVSAPIRRQSDLSLRGNSAKKKLSKRYSVDICPSEFDDDRNCSTSGQSERPVREAISEPHLPMATSPMTRRNNPMLADHGRDLTSPDMLMHTDAFGDQLKVGLDHLDVLTIPLTPGDASGLMQMDTGTDNSDDVKHQMVTLAKQIIAAIPERIKSSPGRDDICEEFIRERSSSYSSLPSQPSPHASSYEEDSGISTPMGDGFAFDDYRYTDFGTPASSLSPDSTCLPSPYSPYSFQLDSPPPTTAEFTEYFNAPATYMEKDFSQLTLSDQEQRKLYEAAKVIQNAYRSYRDKQIQQQQQNKEIEAAVLIQKYYRRYKQYAYYKKMTQAAVLIQSQFRSYYAQKRFKKSRDAAVVIQNQYRTYKEHERLKKGGNKSVIIQQRYRSHYQRKQMEAAQLADGQIVQIVPDSSSDSPLLPMDKMEDINKNLAPVSTLSVCLLSIALYNSDIGINKDQS</sequence>
<dbReference type="PANTHER" id="PTHR23335:SF1">
    <property type="entry name" value="CALMODULIN-BINDING TRANSCRIPTION ACTIVATOR, ISOFORM F"/>
    <property type="match status" value="1"/>
</dbReference>
<dbReference type="SUPFAM" id="SSF48403">
    <property type="entry name" value="Ankyrin repeat"/>
    <property type="match status" value="1"/>
</dbReference>
<dbReference type="Pfam" id="PF01833">
    <property type="entry name" value="TIG"/>
    <property type="match status" value="1"/>
</dbReference>
<dbReference type="SUPFAM" id="SSF81296">
    <property type="entry name" value="E set domains"/>
    <property type="match status" value="1"/>
</dbReference>
<evidence type="ECO:0000259" key="3">
    <source>
        <dbReference type="Pfam" id="PF01833"/>
    </source>
</evidence>
<evidence type="ECO:0000313" key="4">
    <source>
        <dbReference type="EMBL" id="KAJ8320195.1"/>
    </source>
</evidence>
<feature type="region of interest" description="Disordered" evidence="2">
    <location>
        <begin position="616"/>
        <end position="642"/>
    </location>
</feature>
<dbReference type="SUPFAM" id="SSF52540">
    <property type="entry name" value="P-loop containing nucleoside triphosphate hydrolases"/>
    <property type="match status" value="1"/>
</dbReference>
<dbReference type="CDD" id="cd23767">
    <property type="entry name" value="IQCD"/>
    <property type="match status" value="1"/>
</dbReference>
<dbReference type="Pfam" id="PF00612">
    <property type="entry name" value="IQ"/>
    <property type="match status" value="2"/>
</dbReference>
<evidence type="ECO:0000313" key="5">
    <source>
        <dbReference type="Proteomes" id="UP001217089"/>
    </source>
</evidence>
<feature type="domain" description="IPT/TIG" evidence="3">
    <location>
        <begin position="87"/>
        <end position="166"/>
    </location>
</feature>
<comment type="caution">
    <text evidence="4">The sequence shown here is derived from an EMBL/GenBank/DDBJ whole genome shotgun (WGS) entry which is preliminary data.</text>
</comment>
<reference evidence="4 5" key="1">
    <citation type="submission" date="2022-12" db="EMBL/GenBank/DDBJ databases">
        <title>Chromosome-level genome of Tegillarca granosa.</title>
        <authorList>
            <person name="Kim J."/>
        </authorList>
    </citation>
    <scope>NUCLEOTIDE SEQUENCE [LARGE SCALE GENOMIC DNA]</scope>
    <source>
        <strain evidence="4">Teg-2019</strain>
        <tissue evidence="4">Adductor muscle</tissue>
    </source>
</reference>
<evidence type="ECO:0000256" key="1">
    <source>
        <dbReference type="ARBA" id="ARBA00023043"/>
    </source>
</evidence>
<protein>
    <recommendedName>
        <fullName evidence="3">IPT/TIG domain-containing protein</fullName>
    </recommendedName>
</protein>
<keyword evidence="1" id="KW-0040">ANK repeat</keyword>
<dbReference type="Gene3D" id="2.60.40.10">
    <property type="entry name" value="Immunoglobulins"/>
    <property type="match status" value="1"/>
</dbReference>
<dbReference type="Proteomes" id="UP001217089">
    <property type="component" value="Unassembled WGS sequence"/>
</dbReference>
<dbReference type="Gene3D" id="1.20.5.190">
    <property type="match status" value="2"/>
</dbReference>
<dbReference type="InterPro" id="IPR000048">
    <property type="entry name" value="IQ_motif_EF-hand-BS"/>
</dbReference>
<keyword evidence="5" id="KW-1185">Reference proteome</keyword>
<dbReference type="SMART" id="SM00015">
    <property type="entry name" value="IQ"/>
    <property type="match status" value="4"/>
</dbReference>
<dbReference type="Gene3D" id="1.25.40.20">
    <property type="entry name" value="Ankyrin repeat-containing domain"/>
    <property type="match status" value="1"/>
</dbReference>
<gene>
    <name evidence="4" type="ORF">KUTeg_001782</name>
</gene>
<dbReference type="InterPro" id="IPR014756">
    <property type="entry name" value="Ig_E-set"/>
</dbReference>
<dbReference type="InterPro" id="IPR027417">
    <property type="entry name" value="P-loop_NTPase"/>
</dbReference>
<dbReference type="InterPro" id="IPR002110">
    <property type="entry name" value="Ankyrin_rpt"/>
</dbReference>
<proteinExistence type="predicted"/>
<dbReference type="InterPro" id="IPR002909">
    <property type="entry name" value="IPT_dom"/>
</dbReference>
<dbReference type="PANTHER" id="PTHR23335">
    <property type="entry name" value="CALMODULIN-BINDING TRANSCRIPTION ACTIVATOR CAMTA"/>
    <property type="match status" value="1"/>
</dbReference>
<evidence type="ECO:0000256" key="2">
    <source>
        <dbReference type="SAM" id="MobiDB-lite"/>
    </source>
</evidence>
<dbReference type="EMBL" id="JARBDR010000141">
    <property type="protein sequence ID" value="KAJ8320195.1"/>
    <property type="molecule type" value="Genomic_DNA"/>
</dbReference>
<name>A0ABQ9FSI2_TEGGR</name>